<dbReference type="EMBL" id="CAMXCT010001329">
    <property type="protein sequence ID" value="CAI3989048.1"/>
    <property type="molecule type" value="Genomic_DNA"/>
</dbReference>
<reference evidence="3" key="1">
    <citation type="submission" date="2022-10" db="EMBL/GenBank/DDBJ databases">
        <authorList>
            <person name="Chen Y."/>
            <person name="Dougan E. K."/>
            <person name="Chan C."/>
            <person name="Rhodes N."/>
            <person name="Thang M."/>
        </authorList>
    </citation>
    <scope>NUCLEOTIDE SEQUENCE</scope>
</reference>
<organism evidence="3">
    <name type="scientific">Cladocopium goreaui</name>
    <dbReference type="NCBI Taxonomy" id="2562237"/>
    <lineage>
        <taxon>Eukaryota</taxon>
        <taxon>Sar</taxon>
        <taxon>Alveolata</taxon>
        <taxon>Dinophyceae</taxon>
        <taxon>Suessiales</taxon>
        <taxon>Symbiodiniaceae</taxon>
        <taxon>Cladocopium</taxon>
    </lineage>
</organism>
<dbReference type="EMBL" id="CAMXCT020001329">
    <property type="protein sequence ID" value="CAL1142423.1"/>
    <property type="molecule type" value="Genomic_DNA"/>
</dbReference>
<keyword evidence="1" id="KW-0862">Zinc</keyword>
<keyword evidence="1" id="KW-0479">Metal-binding</keyword>
<dbReference type="GO" id="GO:0008270">
    <property type="term" value="F:zinc ion binding"/>
    <property type="evidence" value="ECO:0007669"/>
    <property type="project" value="UniProtKB-KW"/>
</dbReference>
<evidence type="ECO:0000313" key="5">
    <source>
        <dbReference type="Proteomes" id="UP001152797"/>
    </source>
</evidence>
<dbReference type="PROSITE" id="PS50158">
    <property type="entry name" value="ZF_CCHC"/>
    <property type="match status" value="1"/>
</dbReference>
<dbReference type="GO" id="GO:0003676">
    <property type="term" value="F:nucleic acid binding"/>
    <property type="evidence" value="ECO:0007669"/>
    <property type="project" value="InterPro"/>
</dbReference>
<feature type="domain" description="CCHC-type" evidence="2">
    <location>
        <begin position="252"/>
        <end position="266"/>
    </location>
</feature>
<comment type="caution">
    <text evidence="3">The sequence shown here is derived from an EMBL/GenBank/DDBJ whole genome shotgun (WGS) entry which is preliminary data.</text>
</comment>
<dbReference type="Proteomes" id="UP001152797">
    <property type="component" value="Unassembled WGS sequence"/>
</dbReference>
<name>A0A9P1CE70_9DINO</name>
<evidence type="ECO:0000313" key="3">
    <source>
        <dbReference type="EMBL" id="CAI3989048.1"/>
    </source>
</evidence>
<evidence type="ECO:0000259" key="2">
    <source>
        <dbReference type="PROSITE" id="PS50158"/>
    </source>
</evidence>
<proteinExistence type="predicted"/>
<keyword evidence="1" id="KW-0863">Zinc-finger</keyword>
<dbReference type="EMBL" id="CAMXCT030001329">
    <property type="protein sequence ID" value="CAL4776360.1"/>
    <property type="molecule type" value="Genomic_DNA"/>
</dbReference>
<keyword evidence="5" id="KW-1185">Reference proteome</keyword>
<sequence>MPESPKRYREVYADDFITQDLQAPLSTLPVQTAKLLLQIFSESPSTFYQSLEDPNLDLCHEISREEMREAVERLKGVSAAEEGKAILASFSEDTPNLTIFEVCSRVGRGDLLRDLQSAAQARLLSLILKGTATMQQVIRLLRAGADPTRQNLSCFVNLKGEAKRTKIEVGPDRSGSHRGALMSGTPLHWVCWAASRLQAASGPLSAARQQHYLEISRWLCDIAPMALFLKNDNQQTPLELLMANTPSRDELRCGRCGQTGHVEKECLREPAKPS</sequence>
<dbReference type="InterPro" id="IPR001878">
    <property type="entry name" value="Znf_CCHC"/>
</dbReference>
<evidence type="ECO:0000313" key="4">
    <source>
        <dbReference type="EMBL" id="CAL4776360.1"/>
    </source>
</evidence>
<dbReference type="InterPro" id="IPR036875">
    <property type="entry name" value="Znf_CCHC_sf"/>
</dbReference>
<evidence type="ECO:0000256" key="1">
    <source>
        <dbReference type="PROSITE-ProRule" id="PRU00047"/>
    </source>
</evidence>
<accession>A0A9P1CE70</accession>
<dbReference type="OrthoDB" id="10364666at2759"/>
<feature type="non-terminal residue" evidence="3">
    <location>
        <position position="1"/>
    </location>
</feature>
<reference evidence="4 5" key="2">
    <citation type="submission" date="2024-05" db="EMBL/GenBank/DDBJ databases">
        <authorList>
            <person name="Chen Y."/>
            <person name="Shah S."/>
            <person name="Dougan E. K."/>
            <person name="Thang M."/>
            <person name="Chan C."/>
        </authorList>
    </citation>
    <scope>NUCLEOTIDE SEQUENCE [LARGE SCALE GENOMIC DNA]</scope>
</reference>
<dbReference type="SUPFAM" id="SSF57756">
    <property type="entry name" value="Retrovirus zinc finger-like domains"/>
    <property type="match status" value="1"/>
</dbReference>
<dbReference type="AlphaFoldDB" id="A0A9P1CE70"/>
<protein>
    <submittedName>
        <fullName evidence="4">Glucuronoxylan glucuronosyltransferase IRX7</fullName>
    </submittedName>
</protein>
<gene>
    <name evidence="3" type="ORF">C1SCF055_LOCUS16147</name>
</gene>